<dbReference type="EMBL" id="CAWYQH010000001">
    <property type="protein sequence ID" value="CAK8671102.1"/>
    <property type="molecule type" value="Genomic_DNA"/>
</dbReference>
<protein>
    <recommendedName>
        <fullName evidence="10">Fatty acyl-CoA reductase</fullName>
        <ecNumber evidence="10">1.2.1.84</ecNumber>
    </recommendedName>
</protein>
<evidence type="ECO:0000256" key="2">
    <source>
        <dbReference type="ARBA" id="ARBA00005928"/>
    </source>
</evidence>
<sequence>MTMQENRNHPGIPEFFAGKTVALTGATGFIGQLLIEKLLRSCPDIKGLILLIRSKKGKSITERLQKIIEPPIFDKLRKTRPEFASKLIPVSADIEKPGFALSDEDVQLILDEVNVFIHSAATTKFNEHLTLSYAVNTNGVHELLKLCRKIKNLHAFVHISTAFSFCDKSFIGEEVYPTGWDYDKLRTSMQRMSDEMVSDLTPDIVKDRPNTYTLTKAFGEEVLVKEGEGLPICIIRPSIIGSTYNEPIPGWCRSLNGPTGHFIAFAKGYARLLCARSDHYLDIIPADFVVNGIIAAAWKTALSGRSDQLLSKVSTTKYHASLPKNISREQLQLLGYTKEDESVSVQARRKSIPIYHIVTNPKYALTISRMASSMMHHFTRYPVDNALRLPENVIVISNKFLYRTCAFFLEYIPACMFDAGLILFGQKPKLLRVLRLLSSAMTALQFFLYNHWEWDEGSTLKLQREMSDRDQKEFNFSKDDFDLKLFIERYYMGTKRYVLKEDPLGYPAARRHLWRLRVLGWIFQFCVFMITWRILIPRSQLARNLWHLLTSFWSKFLRFTSISSNLSRFKMFH</sequence>
<keyword evidence="3 10" id="KW-0444">Lipid biosynthesis</keyword>
<organism evidence="13 14">
    <name type="scientific">Clavelina lepadiformis</name>
    <name type="common">Light-bulb sea squirt</name>
    <name type="synonym">Ascidia lepadiformis</name>
    <dbReference type="NCBI Taxonomy" id="159417"/>
    <lineage>
        <taxon>Eukaryota</taxon>
        <taxon>Metazoa</taxon>
        <taxon>Chordata</taxon>
        <taxon>Tunicata</taxon>
        <taxon>Ascidiacea</taxon>
        <taxon>Aplousobranchia</taxon>
        <taxon>Clavelinidae</taxon>
        <taxon>Clavelina</taxon>
    </lineage>
</organism>
<dbReference type="CDD" id="cd05236">
    <property type="entry name" value="FAR-N_SDR_e"/>
    <property type="match status" value="1"/>
</dbReference>
<comment type="catalytic activity">
    <reaction evidence="5">
        <text>octadecanoyl-CoA + 2 NADPH + 2 H(+) = octadecan-1-ol + 2 NADP(+) + CoA</text>
        <dbReference type="Rhea" id="RHEA:36319"/>
        <dbReference type="ChEBI" id="CHEBI:15378"/>
        <dbReference type="ChEBI" id="CHEBI:32154"/>
        <dbReference type="ChEBI" id="CHEBI:57287"/>
        <dbReference type="ChEBI" id="CHEBI:57394"/>
        <dbReference type="ChEBI" id="CHEBI:57783"/>
        <dbReference type="ChEBI" id="CHEBI:58349"/>
        <dbReference type="EC" id="1.2.1.84"/>
    </reaction>
    <physiologicalReaction direction="left-to-right" evidence="5">
        <dbReference type="Rhea" id="RHEA:36320"/>
    </physiologicalReaction>
</comment>
<accession>A0ABP0EYG5</accession>
<evidence type="ECO:0000259" key="11">
    <source>
        <dbReference type="Pfam" id="PF03015"/>
    </source>
</evidence>
<dbReference type="CDD" id="cd09071">
    <property type="entry name" value="FAR_C"/>
    <property type="match status" value="1"/>
</dbReference>
<feature type="transmembrane region" description="Helical" evidence="10">
    <location>
        <begin position="518"/>
        <end position="536"/>
    </location>
</feature>
<comment type="similarity">
    <text evidence="2 10">Belongs to the fatty acyl-CoA reductase family.</text>
</comment>
<keyword evidence="10" id="KW-0472">Membrane</keyword>
<evidence type="ECO:0000259" key="12">
    <source>
        <dbReference type="Pfam" id="PF07993"/>
    </source>
</evidence>
<keyword evidence="10" id="KW-1133">Transmembrane helix</keyword>
<name>A0ABP0EYG5_CLALP</name>
<dbReference type="InterPro" id="IPR013120">
    <property type="entry name" value="FAR_NAD-bd"/>
</dbReference>
<comment type="caution">
    <text evidence="13">The sequence shown here is derived from an EMBL/GenBank/DDBJ whole genome shotgun (WGS) entry which is preliminary data.</text>
</comment>
<gene>
    <name evidence="13" type="ORF">CVLEPA_LOCUS123</name>
</gene>
<feature type="domain" description="Thioester reductase (TE)" evidence="12">
    <location>
        <begin position="23"/>
        <end position="293"/>
    </location>
</feature>
<comment type="function">
    <text evidence="10">Catalyzes the reduction of fatty acyl-CoA to fatty alcohols.</text>
</comment>
<comment type="catalytic activity">
    <reaction evidence="6">
        <text>hexadecanoyl-CoA + 2 NADPH + 2 H(+) = hexadecan-1-ol + 2 NADP(+) + CoA</text>
        <dbReference type="Rhea" id="RHEA:36315"/>
        <dbReference type="ChEBI" id="CHEBI:15378"/>
        <dbReference type="ChEBI" id="CHEBI:16125"/>
        <dbReference type="ChEBI" id="CHEBI:57287"/>
        <dbReference type="ChEBI" id="CHEBI:57379"/>
        <dbReference type="ChEBI" id="CHEBI:57783"/>
        <dbReference type="ChEBI" id="CHEBI:58349"/>
        <dbReference type="EC" id="1.2.1.84"/>
    </reaction>
    <physiologicalReaction direction="left-to-right" evidence="6">
        <dbReference type="Rhea" id="RHEA:36316"/>
    </physiologicalReaction>
</comment>
<dbReference type="PANTHER" id="PTHR11011:SF45">
    <property type="entry name" value="FATTY ACYL-COA REDUCTASE CG8306-RELATED"/>
    <property type="match status" value="1"/>
</dbReference>
<evidence type="ECO:0000256" key="1">
    <source>
        <dbReference type="ARBA" id="ARBA00004549"/>
    </source>
</evidence>
<comment type="catalytic activity">
    <reaction evidence="9">
        <text>eicosanoyl-CoA + 2 NADPH + 2 H(+) = eicosan-1-ol + 2 NADP(+) + CoA</text>
        <dbReference type="Rhea" id="RHEA:81727"/>
        <dbReference type="ChEBI" id="CHEBI:15378"/>
        <dbReference type="ChEBI" id="CHEBI:57287"/>
        <dbReference type="ChEBI" id="CHEBI:57380"/>
        <dbReference type="ChEBI" id="CHEBI:57783"/>
        <dbReference type="ChEBI" id="CHEBI:58349"/>
        <dbReference type="ChEBI" id="CHEBI:75627"/>
    </reaction>
    <physiologicalReaction direction="left-to-right" evidence="9">
        <dbReference type="Rhea" id="RHEA:81728"/>
    </physiologicalReaction>
</comment>
<dbReference type="Gene3D" id="3.40.50.720">
    <property type="entry name" value="NAD(P)-binding Rossmann-like Domain"/>
    <property type="match status" value="1"/>
</dbReference>
<keyword evidence="10" id="KW-0521">NADP</keyword>
<dbReference type="InterPro" id="IPR036291">
    <property type="entry name" value="NAD(P)-bd_dom_sf"/>
</dbReference>
<evidence type="ECO:0000256" key="7">
    <source>
        <dbReference type="ARBA" id="ARBA00049089"/>
    </source>
</evidence>
<evidence type="ECO:0000256" key="3">
    <source>
        <dbReference type="ARBA" id="ARBA00022516"/>
    </source>
</evidence>
<keyword evidence="4 10" id="KW-0443">Lipid metabolism</keyword>
<keyword evidence="10" id="KW-0812">Transmembrane</keyword>
<dbReference type="EC" id="1.2.1.84" evidence="10"/>
<keyword evidence="14" id="KW-1185">Reference proteome</keyword>
<dbReference type="InterPro" id="IPR033640">
    <property type="entry name" value="FAR_C"/>
</dbReference>
<dbReference type="Pfam" id="PF07993">
    <property type="entry name" value="NAD_binding_4"/>
    <property type="match status" value="1"/>
</dbReference>
<comment type="catalytic activity">
    <reaction evidence="8">
        <text>18-methylnonadecanoyl-CoA + 2 NADPH + 2 H(+) = 18-methylnonadecan-1-ol + 2 NADP(+) + CoA</text>
        <dbReference type="Rhea" id="RHEA:81767"/>
        <dbReference type="ChEBI" id="CHEBI:15378"/>
        <dbReference type="ChEBI" id="CHEBI:57287"/>
        <dbReference type="ChEBI" id="CHEBI:57783"/>
        <dbReference type="ChEBI" id="CHEBI:58349"/>
        <dbReference type="ChEBI" id="CHEBI:84914"/>
        <dbReference type="ChEBI" id="CHEBI:231999"/>
    </reaction>
    <physiologicalReaction direction="left-to-right" evidence="8">
        <dbReference type="Rhea" id="RHEA:81768"/>
    </physiologicalReaction>
</comment>
<keyword evidence="10" id="KW-0560">Oxidoreductase</keyword>
<evidence type="ECO:0000256" key="4">
    <source>
        <dbReference type="ARBA" id="ARBA00023098"/>
    </source>
</evidence>
<proteinExistence type="inferred from homology"/>
<evidence type="ECO:0000256" key="8">
    <source>
        <dbReference type="ARBA" id="ARBA00049865"/>
    </source>
</evidence>
<feature type="domain" description="Fatty acyl-CoA reductase C-terminal" evidence="11">
    <location>
        <begin position="410"/>
        <end position="501"/>
    </location>
</feature>
<dbReference type="SUPFAM" id="SSF51735">
    <property type="entry name" value="NAD(P)-binding Rossmann-fold domains"/>
    <property type="match status" value="1"/>
</dbReference>
<dbReference type="PANTHER" id="PTHR11011">
    <property type="entry name" value="MALE STERILITY PROTEIN 2-RELATED"/>
    <property type="match status" value="1"/>
</dbReference>
<evidence type="ECO:0000256" key="6">
    <source>
        <dbReference type="ARBA" id="ARBA00048521"/>
    </source>
</evidence>
<evidence type="ECO:0000313" key="13">
    <source>
        <dbReference type="EMBL" id="CAK8671102.1"/>
    </source>
</evidence>
<comment type="subcellular location">
    <subcellularLocation>
        <location evidence="1">Peroxisome membrane</location>
        <topology evidence="1">Single-pass membrane protein</topology>
    </subcellularLocation>
</comment>
<reference evidence="13 14" key="1">
    <citation type="submission" date="2024-02" db="EMBL/GenBank/DDBJ databases">
        <authorList>
            <person name="Daric V."/>
            <person name="Darras S."/>
        </authorList>
    </citation>
    <scope>NUCLEOTIDE SEQUENCE [LARGE SCALE GENOMIC DNA]</scope>
</reference>
<evidence type="ECO:0000256" key="9">
    <source>
        <dbReference type="ARBA" id="ARBA00049930"/>
    </source>
</evidence>
<evidence type="ECO:0000256" key="5">
    <source>
        <dbReference type="ARBA" id="ARBA00047991"/>
    </source>
</evidence>
<comment type="catalytic activity">
    <reaction evidence="7">
        <text>a long-chain fatty acyl-CoA + 2 NADPH + 2 H(+) = a long-chain primary fatty alcohol + 2 NADP(+) + CoA</text>
        <dbReference type="Rhea" id="RHEA:52716"/>
        <dbReference type="ChEBI" id="CHEBI:15378"/>
        <dbReference type="ChEBI" id="CHEBI:57287"/>
        <dbReference type="ChEBI" id="CHEBI:57783"/>
        <dbReference type="ChEBI" id="CHEBI:58349"/>
        <dbReference type="ChEBI" id="CHEBI:77396"/>
        <dbReference type="ChEBI" id="CHEBI:83139"/>
        <dbReference type="EC" id="1.2.1.84"/>
    </reaction>
    <physiologicalReaction direction="left-to-right" evidence="7">
        <dbReference type="Rhea" id="RHEA:52717"/>
    </physiologicalReaction>
</comment>
<evidence type="ECO:0000313" key="14">
    <source>
        <dbReference type="Proteomes" id="UP001642483"/>
    </source>
</evidence>
<evidence type="ECO:0000256" key="10">
    <source>
        <dbReference type="RuleBase" id="RU363097"/>
    </source>
</evidence>
<dbReference type="Pfam" id="PF03015">
    <property type="entry name" value="Sterile"/>
    <property type="match status" value="1"/>
</dbReference>
<dbReference type="Proteomes" id="UP001642483">
    <property type="component" value="Unassembled WGS sequence"/>
</dbReference>
<dbReference type="InterPro" id="IPR026055">
    <property type="entry name" value="FAR"/>
</dbReference>